<reference evidence="3 4" key="1">
    <citation type="journal article" date="2014" name="Mol. Biol. Evol.">
        <title>Massive expansion of Ubiquitination-related gene families within the Chlamydiae.</title>
        <authorList>
            <person name="Domman D."/>
            <person name="Collingro A."/>
            <person name="Lagkouvardos I."/>
            <person name="Gehre L."/>
            <person name="Weinmaier T."/>
            <person name="Rattei T."/>
            <person name="Subtil A."/>
            <person name="Horn M."/>
        </authorList>
    </citation>
    <scope>NUCLEOTIDE SEQUENCE [LARGE SCALE GENOMIC DNA]</scope>
    <source>
        <strain evidence="3 4">EI2</strain>
    </source>
</reference>
<keyword evidence="2" id="KW-1133">Transmembrane helix</keyword>
<feature type="transmembrane region" description="Helical" evidence="2">
    <location>
        <begin position="12"/>
        <end position="33"/>
    </location>
</feature>
<accession>A0A0C1GZ23</accession>
<dbReference type="Proteomes" id="UP000031465">
    <property type="component" value="Unassembled WGS sequence"/>
</dbReference>
<dbReference type="AlphaFoldDB" id="A0A0C1GZ23"/>
<organism evidence="3 4">
    <name type="scientific">Candidatus Protochlamydia amoebophila</name>
    <dbReference type="NCBI Taxonomy" id="362787"/>
    <lineage>
        <taxon>Bacteria</taxon>
        <taxon>Pseudomonadati</taxon>
        <taxon>Chlamydiota</taxon>
        <taxon>Chlamydiia</taxon>
        <taxon>Parachlamydiales</taxon>
        <taxon>Parachlamydiaceae</taxon>
        <taxon>Candidatus Protochlamydia</taxon>
    </lineage>
</organism>
<keyword evidence="2" id="KW-0472">Membrane</keyword>
<proteinExistence type="predicted"/>
<evidence type="ECO:0000256" key="2">
    <source>
        <dbReference type="SAM" id="Phobius"/>
    </source>
</evidence>
<dbReference type="PATRIC" id="fig|362787.3.peg.1979"/>
<dbReference type="PROSITE" id="PS51257">
    <property type="entry name" value="PROKAR_LIPOPROTEIN"/>
    <property type="match status" value="1"/>
</dbReference>
<sequence length="483" mass="55178">MKKEKQMINRWLMGLNSIILGSCCLLAIGIGVMKFTYSNQIICRDPKAKLCGLPKGAFELSTESYEQLNGPLLALNEASPSLQLPDLRQQLIYYGKNSRPDAQSEQTLLHFAFNTNKNIVSISPGERLYLVYDKESVPNKYIFSPQNKKTTLWIEAMLADSEVVVKLTLENDKGDLITEPENHYQFRLPEKEFIRFAGKVWELGTWRVDGTLLARQKARWFGIDRFLEKHGGEEYQHCLGKQRVDFGENENIYSVFIGPGDCLIWDENQWKVIQPGAGSRAYPLLVVKKIDERLLTLELWDVEGKGKILLNLLKSVEPWMVQNAQNIQHMFKFVGAKTRSQCVFEINNERMIVSPSDWLLMTQKGWKKLTSAEEIDDYVKRKTAGTLFVFERLVRKDDRQLMLGTLYNSTRSDSQSIELTLQQGNSNKSFTTKEMKDKEVKEPGETILQTEKGITPKGITPVGKTEADLANRIPVVPNLSNKN</sequence>
<feature type="region of interest" description="Disordered" evidence="1">
    <location>
        <begin position="437"/>
        <end position="465"/>
    </location>
</feature>
<gene>
    <name evidence="3" type="ORF">DB44_FM00130</name>
</gene>
<keyword evidence="2" id="KW-0812">Transmembrane</keyword>
<dbReference type="EMBL" id="JSAN01000134">
    <property type="protein sequence ID" value="KIC70839.1"/>
    <property type="molecule type" value="Genomic_DNA"/>
</dbReference>
<protein>
    <submittedName>
        <fullName evidence="3">Uncharacterized protein</fullName>
    </submittedName>
</protein>
<comment type="caution">
    <text evidence="3">The sequence shown here is derived from an EMBL/GenBank/DDBJ whole genome shotgun (WGS) entry which is preliminary data.</text>
</comment>
<evidence type="ECO:0000313" key="3">
    <source>
        <dbReference type="EMBL" id="KIC70839.1"/>
    </source>
</evidence>
<name>A0A0C1GZ23_9BACT</name>
<evidence type="ECO:0000256" key="1">
    <source>
        <dbReference type="SAM" id="MobiDB-lite"/>
    </source>
</evidence>
<evidence type="ECO:0000313" key="4">
    <source>
        <dbReference type="Proteomes" id="UP000031465"/>
    </source>
</evidence>